<dbReference type="GO" id="GO:0006465">
    <property type="term" value="P:signal peptide processing"/>
    <property type="evidence" value="ECO:0007669"/>
    <property type="project" value="InterPro"/>
</dbReference>
<dbReference type="KEGG" id="vgu:HYG85_00075"/>
<evidence type="ECO:0000256" key="3">
    <source>
        <dbReference type="ARBA" id="ARBA00009370"/>
    </source>
</evidence>
<evidence type="ECO:0000313" key="12">
    <source>
        <dbReference type="Proteomes" id="UP000677305"/>
    </source>
</evidence>
<dbReference type="Pfam" id="PF10502">
    <property type="entry name" value="Peptidase_S26"/>
    <property type="match status" value="1"/>
</dbReference>
<comment type="catalytic activity">
    <reaction evidence="1 8">
        <text>Cleavage of hydrophobic, N-terminal signal or leader sequences from secreted and periplasmic proteins.</text>
        <dbReference type="EC" id="3.4.21.89"/>
    </reaction>
</comment>
<dbReference type="PANTHER" id="PTHR43390">
    <property type="entry name" value="SIGNAL PEPTIDASE I"/>
    <property type="match status" value="1"/>
</dbReference>
<evidence type="ECO:0000256" key="2">
    <source>
        <dbReference type="ARBA" id="ARBA00004401"/>
    </source>
</evidence>
<dbReference type="InterPro" id="IPR019756">
    <property type="entry name" value="Pept_S26A_signal_pept_1_Ser-AS"/>
</dbReference>
<feature type="transmembrane region" description="Helical" evidence="8">
    <location>
        <begin position="12"/>
        <end position="32"/>
    </location>
</feature>
<feature type="domain" description="Peptidase S26" evidence="10">
    <location>
        <begin position="11"/>
        <end position="169"/>
    </location>
</feature>
<keyword evidence="8" id="KW-0472">Membrane</keyword>
<evidence type="ECO:0000259" key="10">
    <source>
        <dbReference type="Pfam" id="PF10502"/>
    </source>
</evidence>
<comment type="subcellular location">
    <subcellularLocation>
        <location evidence="2">Cell membrane</location>
        <topology evidence="2">Single-pass type II membrane protein</topology>
    </subcellularLocation>
    <subcellularLocation>
        <location evidence="9">Membrane</location>
        <topology evidence="9">Single-pass type II membrane protein</topology>
    </subcellularLocation>
</comment>
<evidence type="ECO:0000256" key="4">
    <source>
        <dbReference type="ARBA" id="ARBA00013208"/>
    </source>
</evidence>
<dbReference type="Gene3D" id="2.10.109.10">
    <property type="entry name" value="Umud Fragment, subunit A"/>
    <property type="match status" value="1"/>
</dbReference>
<dbReference type="InterPro" id="IPR000223">
    <property type="entry name" value="Pept_S26A_signal_pept_1"/>
</dbReference>
<dbReference type="InterPro" id="IPR036286">
    <property type="entry name" value="LexA/Signal_pep-like_sf"/>
</dbReference>
<name>A0A8J8SAL9_9FIRM</name>
<evidence type="ECO:0000256" key="5">
    <source>
        <dbReference type="ARBA" id="ARBA00022670"/>
    </source>
</evidence>
<gene>
    <name evidence="11" type="primary">lepB</name>
    <name evidence="11" type="ORF">HYG85_00075</name>
</gene>
<dbReference type="GO" id="GO:0004252">
    <property type="term" value="F:serine-type endopeptidase activity"/>
    <property type="evidence" value="ECO:0007669"/>
    <property type="project" value="InterPro"/>
</dbReference>
<dbReference type="Proteomes" id="UP000677305">
    <property type="component" value="Chromosome"/>
</dbReference>
<dbReference type="InterPro" id="IPR019758">
    <property type="entry name" value="Pept_S26A_signal_pept_1_CS"/>
</dbReference>
<accession>A0A8J8SAL9</accession>
<feature type="active site" evidence="7">
    <location>
        <position position="41"/>
    </location>
</feature>
<reference evidence="11 12" key="1">
    <citation type="submission" date="2020-07" db="EMBL/GenBank/DDBJ databases">
        <title>Vallitalea guaymasensis genome.</title>
        <authorList>
            <person name="Postec A."/>
        </authorList>
    </citation>
    <scope>NUCLEOTIDE SEQUENCE [LARGE SCALE GENOMIC DNA]</scope>
    <source>
        <strain evidence="11 12">Ra1766G1</strain>
    </source>
</reference>
<dbReference type="RefSeq" id="WP_212691794.1">
    <property type="nucleotide sequence ID" value="NZ_CP058561.1"/>
</dbReference>
<dbReference type="InterPro" id="IPR019757">
    <property type="entry name" value="Pept_S26A_signal_pept_1_Lys-AS"/>
</dbReference>
<dbReference type="SUPFAM" id="SSF51306">
    <property type="entry name" value="LexA/Signal peptidase"/>
    <property type="match status" value="1"/>
</dbReference>
<dbReference type="PROSITE" id="PS00761">
    <property type="entry name" value="SPASE_I_3"/>
    <property type="match status" value="1"/>
</dbReference>
<evidence type="ECO:0000313" key="11">
    <source>
        <dbReference type="EMBL" id="QUH27401.1"/>
    </source>
</evidence>
<dbReference type="EC" id="3.4.21.89" evidence="4 8"/>
<keyword evidence="5 8" id="KW-0645">Protease</keyword>
<dbReference type="EMBL" id="CP058561">
    <property type="protein sequence ID" value="QUH27401.1"/>
    <property type="molecule type" value="Genomic_DNA"/>
</dbReference>
<dbReference type="NCBIfam" id="TIGR02227">
    <property type="entry name" value="sigpep_I_bact"/>
    <property type="match status" value="1"/>
</dbReference>
<keyword evidence="12" id="KW-1185">Reference proteome</keyword>
<evidence type="ECO:0000256" key="8">
    <source>
        <dbReference type="RuleBase" id="RU003993"/>
    </source>
</evidence>
<organism evidence="11 12">
    <name type="scientific">Vallitalea guaymasensis</name>
    <dbReference type="NCBI Taxonomy" id="1185412"/>
    <lineage>
        <taxon>Bacteria</taxon>
        <taxon>Bacillati</taxon>
        <taxon>Bacillota</taxon>
        <taxon>Clostridia</taxon>
        <taxon>Lachnospirales</taxon>
        <taxon>Vallitaleaceae</taxon>
        <taxon>Vallitalea</taxon>
    </lineage>
</organism>
<keyword evidence="8" id="KW-0812">Transmembrane</keyword>
<dbReference type="GO" id="GO:0005886">
    <property type="term" value="C:plasma membrane"/>
    <property type="evidence" value="ECO:0007669"/>
    <property type="project" value="UniProtKB-SubCell"/>
</dbReference>
<sequence length="178" mass="20316">MKNTTLGREILSWVLDIGIVLVAVLLITTFVFQKTNVIGQSMEPTLHNGDHVIIDKISYRFTKPKKYDIVVFPYKKNPSQNYIKRIIGLPGDEVNIIDGQVYINKEKLEEEFDIIDDGKLGNREFPFVVPEGEYFVMGDNRNNSSDSRYTDVGTISKKDIIGKAGLRIWPLKDFGFVK</sequence>
<dbReference type="PROSITE" id="PS00501">
    <property type="entry name" value="SPASE_I_1"/>
    <property type="match status" value="1"/>
</dbReference>
<dbReference type="PROSITE" id="PS00760">
    <property type="entry name" value="SPASE_I_2"/>
    <property type="match status" value="1"/>
</dbReference>
<proteinExistence type="inferred from homology"/>
<evidence type="ECO:0000256" key="7">
    <source>
        <dbReference type="PIRSR" id="PIRSR600223-1"/>
    </source>
</evidence>
<protein>
    <recommendedName>
        <fullName evidence="4 8">Signal peptidase I</fullName>
        <ecNumber evidence="4 8">3.4.21.89</ecNumber>
    </recommendedName>
</protein>
<dbReference type="PRINTS" id="PR00727">
    <property type="entry name" value="LEADERPTASE"/>
</dbReference>
<evidence type="ECO:0000256" key="9">
    <source>
        <dbReference type="RuleBase" id="RU362042"/>
    </source>
</evidence>
<evidence type="ECO:0000256" key="1">
    <source>
        <dbReference type="ARBA" id="ARBA00000677"/>
    </source>
</evidence>
<dbReference type="PANTHER" id="PTHR43390:SF1">
    <property type="entry name" value="CHLOROPLAST PROCESSING PEPTIDASE"/>
    <property type="match status" value="1"/>
</dbReference>
<keyword evidence="8" id="KW-1133">Transmembrane helix</keyword>
<dbReference type="CDD" id="cd06530">
    <property type="entry name" value="S26_SPase_I"/>
    <property type="match status" value="1"/>
</dbReference>
<dbReference type="InterPro" id="IPR019533">
    <property type="entry name" value="Peptidase_S26"/>
</dbReference>
<dbReference type="GO" id="GO:0009003">
    <property type="term" value="F:signal peptidase activity"/>
    <property type="evidence" value="ECO:0007669"/>
    <property type="project" value="UniProtKB-EC"/>
</dbReference>
<evidence type="ECO:0000256" key="6">
    <source>
        <dbReference type="ARBA" id="ARBA00022801"/>
    </source>
</evidence>
<comment type="similarity">
    <text evidence="3 9">Belongs to the peptidase S26 family.</text>
</comment>
<dbReference type="AlphaFoldDB" id="A0A8J8SAL9"/>
<keyword evidence="6 8" id="KW-0378">Hydrolase</keyword>
<feature type="active site" evidence="7">
    <location>
        <position position="84"/>
    </location>
</feature>